<comment type="caution">
    <text evidence="1">The sequence shown here is derived from an EMBL/GenBank/DDBJ whole genome shotgun (WGS) entry which is preliminary data.</text>
</comment>
<dbReference type="AlphaFoldDB" id="A0A562MW32"/>
<proteinExistence type="predicted"/>
<gene>
    <name evidence="1" type="ORF">IQ31_01046</name>
</gene>
<organism evidence="1 2">
    <name type="scientific">Sphingobacterium siyangense</name>
    <dbReference type="NCBI Taxonomy" id="459529"/>
    <lineage>
        <taxon>Bacteria</taxon>
        <taxon>Pseudomonadati</taxon>
        <taxon>Bacteroidota</taxon>
        <taxon>Sphingobacteriia</taxon>
        <taxon>Sphingobacteriales</taxon>
        <taxon>Sphingobacteriaceae</taxon>
        <taxon>Sphingobacterium</taxon>
    </lineage>
</organism>
<evidence type="ECO:0000313" key="2">
    <source>
        <dbReference type="Proteomes" id="UP000315908"/>
    </source>
</evidence>
<sequence length="41" mass="5036">MERIYYDEIYPFVTIGYHFDLLPEFRSSRNKSDSFLTNEKL</sequence>
<evidence type="ECO:0000313" key="1">
    <source>
        <dbReference type="EMBL" id="TWI24028.1"/>
    </source>
</evidence>
<dbReference type="Proteomes" id="UP000315908">
    <property type="component" value="Unassembled WGS sequence"/>
</dbReference>
<protein>
    <submittedName>
        <fullName evidence="1">Uncharacterized protein</fullName>
    </submittedName>
</protein>
<dbReference type="EMBL" id="VLKR01000003">
    <property type="protein sequence ID" value="TWI24028.1"/>
    <property type="molecule type" value="Genomic_DNA"/>
</dbReference>
<accession>A0A562MW32</accession>
<name>A0A562MW32_9SPHI</name>
<reference evidence="1 2" key="1">
    <citation type="journal article" date="2015" name="Stand. Genomic Sci.">
        <title>Genomic Encyclopedia of Bacterial and Archaeal Type Strains, Phase III: the genomes of soil and plant-associated and newly described type strains.</title>
        <authorList>
            <person name="Whitman W.B."/>
            <person name="Woyke T."/>
            <person name="Klenk H.P."/>
            <person name="Zhou Y."/>
            <person name="Lilburn T.G."/>
            <person name="Beck B.J."/>
            <person name="De Vos P."/>
            <person name="Vandamme P."/>
            <person name="Eisen J.A."/>
            <person name="Garrity G."/>
            <person name="Hugenholtz P."/>
            <person name="Kyrpides N.C."/>
        </authorList>
    </citation>
    <scope>NUCLEOTIDE SEQUENCE [LARGE SCALE GENOMIC DNA]</scope>
    <source>
        <strain evidence="1 2">CGMCC 1.6855</strain>
    </source>
</reference>